<comment type="caution">
    <text evidence="2">The sequence shown here is derived from an EMBL/GenBank/DDBJ whole genome shotgun (WGS) entry which is preliminary data.</text>
</comment>
<feature type="compositionally biased region" description="Basic and acidic residues" evidence="1">
    <location>
        <begin position="278"/>
        <end position="294"/>
    </location>
</feature>
<organism evidence="2 3">
    <name type="scientific">Rhodotorula toruloides</name>
    <name type="common">Yeast</name>
    <name type="synonym">Rhodosporidium toruloides</name>
    <dbReference type="NCBI Taxonomy" id="5286"/>
    <lineage>
        <taxon>Eukaryota</taxon>
        <taxon>Fungi</taxon>
        <taxon>Dikarya</taxon>
        <taxon>Basidiomycota</taxon>
        <taxon>Pucciniomycotina</taxon>
        <taxon>Microbotryomycetes</taxon>
        <taxon>Sporidiobolales</taxon>
        <taxon>Sporidiobolaceae</taxon>
        <taxon>Rhodotorula</taxon>
    </lineage>
</organism>
<dbReference type="EMBL" id="LCTV02000008">
    <property type="protein sequence ID" value="PRQ73366.1"/>
    <property type="molecule type" value="Genomic_DNA"/>
</dbReference>
<proteinExistence type="predicted"/>
<feature type="compositionally biased region" description="Acidic residues" evidence="1">
    <location>
        <begin position="295"/>
        <end position="305"/>
    </location>
</feature>
<reference evidence="2 3" key="1">
    <citation type="journal article" date="2018" name="Elife">
        <title>Functional genomics of lipid metabolism in the oleaginous yeast Rhodosporidium toruloides.</title>
        <authorList>
            <person name="Coradetti S.T."/>
            <person name="Pinel D."/>
            <person name="Geiselman G."/>
            <person name="Ito M."/>
            <person name="Mondo S."/>
            <person name="Reilly M.C."/>
            <person name="Cheng Y.F."/>
            <person name="Bauer S."/>
            <person name="Grigoriev I."/>
            <person name="Gladden J.M."/>
            <person name="Simmons B.A."/>
            <person name="Brem R."/>
            <person name="Arkin A.P."/>
            <person name="Skerker J.M."/>
        </authorList>
    </citation>
    <scope>NUCLEOTIDE SEQUENCE [LARGE SCALE GENOMIC DNA]</scope>
    <source>
        <strain evidence="2 3">NBRC 0880</strain>
    </source>
</reference>
<evidence type="ECO:0000313" key="2">
    <source>
        <dbReference type="EMBL" id="PRQ73366.1"/>
    </source>
</evidence>
<feature type="region of interest" description="Disordered" evidence="1">
    <location>
        <begin position="268"/>
        <end position="310"/>
    </location>
</feature>
<gene>
    <name evidence="2" type="ORF">AAT19DRAFT_16119</name>
</gene>
<sequence length="334" mass="36763">EEGEDRCERTDARGQMREGGGGLRVGAAESAKSVERVRVERHSTHLLFEIRQAKLLRVIRVRGRVVGRRRLAAVACASEEGSTRGERESMSARTVPVVARLVVAVGVESRRVVTLAVETLQVEALRVVAVLVEAVLARGVVAALATLERTVAVLAVLVEPCADEGNLVVSVLVEAVRVKACWKERAERTTPVASIRSHSVRVVRNARRRELLVERRLLVVARRRLRRRRSWLSGSVVVGDGSRRRRGGRGVGGLSDLLRRDLAVLRDRSSDDEEAGDEGGRESEESEAGRHGDEVEGVGEDEEEGGERWKFFASPSRRLRAQQRRMYPVGAAGV</sequence>
<evidence type="ECO:0000313" key="3">
    <source>
        <dbReference type="Proteomes" id="UP000239560"/>
    </source>
</evidence>
<feature type="compositionally biased region" description="Basic and acidic residues" evidence="1">
    <location>
        <begin position="1"/>
        <end position="16"/>
    </location>
</feature>
<evidence type="ECO:0000256" key="1">
    <source>
        <dbReference type="SAM" id="MobiDB-lite"/>
    </source>
</evidence>
<dbReference type="AlphaFoldDB" id="A0A2T0A623"/>
<accession>A0A2T0A623</accession>
<protein>
    <submittedName>
        <fullName evidence="2">Uncharacterized protein</fullName>
    </submittedName>
</protein>
<feature type="non-terminal residue" evidence="2">
    <location>
        <position position="1"/>
    </location>
</feature>
<dbReference type="Proteomes" id="UP000239560">
    <property type="component" value="Unassembled WGS sequence"/>
</dbReference>
<feature type="region of interest" description="Disordered" evidence="1">
    <location>
        <begin position="1"/>
        <end position="27"/>
    </location>
</feature>
<name>A0A2T0A623_RHOTO</name>